<dbReference type="Pfam" id="PF14019">
    <property type="entry name" value="DUF4235"/>
    <property type="match status" value="1"/>
</dbReference>
<name>A0ABV8DZJ3_9NOCA</name>
<dbReference type="RefSeq" id="WP_378615158.1">
    <property type="nucleotide sequence ID" value="NZ_JBHSAX010000019.1"/>
</dbReference>
<dbReference type="EMBL" id="JBHSAX010000019">
    <property type="protein sequence ID" value="MFC3965411.1"/>
    <property type="molecule type" value="Genomic_DNA"/>
</dbReference>
<evidence type="ECO:0000313" key="2">
    <source>
        <dbReference type="Proteomes" id="UP001595696"/>
    </source>
</evidence>
<keyword evidence="2" id="KW-1185">Reference proteome</keyword>
<proteinExistence type="predicted"/>
<comment type="caution">
    <text evidence="1">The sequence shown here is derived from an EMBL/GenBank/DDBJ whole genome shotgun (WGS) entry which is preliminary data.</text>
</comment>
<reference evidence="2" key="1">
    <citation type="journal article" date="2019" name="Int. J. Syst. Evol. Microbiol.">
        <title>The Global Catalogue of Microorganisms (GCM) 10K type strain sequencing project: providing services to taxonomists for standard genome sequencing and annotation.</title>
        <authorList>
            <consortium name="The Broad Institute Genomics Platform"/>
            <consortium name="The Broad Institute Genome Sequencing Center for Infectious Disease"/>
            <person name="Wu L."/>
            <person name="Ma J."/>
        </authorList>
    </citation>
    <scope>NUCLEOTIDE SEQUENCE [LARGE SCALE GENOMIC DNA]</scope>
    <source>
        <strain evidence="2">CGMCC 4.7330</strain>
    </source>
</reference>
<dbReference type="Proteomes" id="UP001595696">
    <property type="component" value="Unassembled WGS sequence"/>
</dbReference>
<protein>
    <submittedName>
        <fullName evidence="1">DUF4235 domain-containing protein</fullName>
    </submittedName>
</protein>
<gene>
    <name evidence="1" type="ORF">ACFO0B_25765</name>
</gene>
<evidence type="ECO:0000313" key="1">
    <source>
        <dbReference type="EMBL" id="MFC3965411.1"/>
    </source>
</evidence>
<accession>A0ABV8DZJ3</accession>
<organism evidence="1 2">
    <name type="scientific">Nocardia jiangsuensis</name>
    <dbReference type="NCBI Taxonomy" id="1691563"/>
    <lineage>
        <taxon>Bacteria</taxon>
        <taxon>Bacillati</taxon>
        <taxon>Actinomycetota</taxon>
        <taxon>Actinomycetes</taxon>
        <taxon>Mycobacteriales</taxon>
        <taxon>Nocardiaceae</taxon>
        <taxon>Nocardia</taxon>
    </lineage>
</organism>
<sequence>MKLAYKPLGLAVSVIGGLLANLVFGKIWQAVSGEDEAPHATSEDYGWREVLLAAAIQGAVFGLVKTAIDRAGATGFQAVTGTWPED</sequence>
<dbReference type="InterPro" id="IPR025329">
    <property type="entry name" value="DUF4235"/>
</dbReference>